<dbReference type="Pfam" id="PF03466">
    <property type="entry name" value="LysR_substrate"/>
    <property type="match status" value="1"/>
</dbReference>
<evidence type="ECO:0000259" key="6">
    <source>
        <dbReference type="PROSITE" id="PS50931"/>
    </source>
</evidence>
<dbReference type="InterPro" id="IPR000847">
    <property type="entry name" value="LysR_HTH_N"/>
</dbReference>
<dbReference type="InterPro" id="IPR036388">
    <property type="entry name" value="WH-like_DNA-bd_sf"/>
</dbReference>
<dbReference type="EMBL" id="CP108222">
    <property type="protein sequence ID" value="WTT18976.1"/>
    <property type="molecule type" value="Genomic_DNA"/>
</dbReference>
<dbReference type="SUPFAM" id="SSF53850">
    <property type="entry name" value="Periplasmic binding protein-like II"/>
    <property type="match status" value="1"/>
</dbReference>
<comment type="similarity">
    <text evidence="1">Belongs to the LysR transcriptional regulatory family.</text>
</comment>
<dbReference type="Pfam" id="PF00126">
    <property type="entry name" value="HTH_1"/>
    <property type="match status" value="1"/>
</dbReference>
<sequence>MDQDRGATATRPSEAADGHRDPSTHQLRTFLATAKELHFGRAATRVGMTQPALSKHIRALEERLAVELFERNSRAVTLTEAGRVLVAEAEEVVAAMRRLRHRVGLSARDVRGHLVVGFVAWEGAMPYTHAVLDALCERHPGIDVELRTLTFADQFDAPVSGDVDAAFLRLPLPVGLQRLQLAVEPRLACLPAADPLASAAPLMLEQLGDRPVVDVPSRTPRAWRDDWSVNPRPDGSPVRYGPVAPDIESLLHSVGRGQGMCFLPAAVSLLYPRPGVAYVEVADLPPSTAVLAWSPANRERPTLVALRDAACAVTNGWLGGPQRPS</sequence>
<keyword evidence="3" id="KW-0238">DNA-binding</keyword>
<dbReference type="GO" id="GO:0003677">
    <property type="term" value="F:DNA binding"/>
    <property type="evidence" value="ECO:0007669"/>
    <property type="project" value="UniProtKB-KW"/>
</dbReference>
<dbReference type="AlphaFoldDB" id="A0AAU2A5X3"/>
<protein>
    <submittedName>
        <fullName evidence="7">LysR family transcriptional regulator</fullName>
    </submittedName>
</protein>
<evidence type="ECO:0000313" key="7">
    <source>
        <dbReference type="EMBL" id="WTT18976.1"/>
    </source>
</evidence>
<dbReference type="InterPro" id="IPR005119">
    <property type="entry name" value="LysR_subst-bd"/>
</dbReference>
<reference evidence="7" key="1">
    <citation type="submission" date="2022-10" db="EMBL/GenBank/DDBJ databases">
        <title>The complete genomes of actinobacterial strains from the NBC collection.</title>
        <authorList>
            <person name="Joergensen T.S."/>
            <person name="Alvarez Arevalo M."/>
            <person name="Sterndorff E.B."/>
            <person name="Faurdal D."/>
            <person name="Vuksanovic O."/>
            <person name="Mourched A.-S."/>
            <person name="Charusanti P."/>
            <person name="Shaw S."/>
            <person name="Blin K."/>
            <person name="Weber T."/>
        </authorList>
    </citation>
    <scope>NUCLEOTIDE SEQUENCE</scope>
    <source>
        <strain evidence="7">NBC_00093</strain>
    </source>
</reference>
<accession>A0AAU2A5X3</accession>
<keyword evidence="2" id="KW-0805">Transcription regulation</keyword>
<organism evidence="7">
    <name type="scientific">Streptomyces sp. NBC_00093</name>
    <dbReference type="NCBI Taxonomy" id="2975649"/>
    <lineage>
        <taxon>Bacteria</taxon>
        <taxon>Bacillati</taxon>
        <taxon>Actinomycetota</taxon>
        <taxon>Actinomycetes</taxon>
        <taxon>Kitasatosporales</taxon>
        <taxon>Streptomycetaceae</taxon>
        <taxon>Streptomyces</taxon>
    </lineage>
</organism>
<dbReference type="Gene3D" id="3.40.190.10">
    <property type="entry name" value="Periplasmic binding protein-like II"/>
    <property type="match status" value="2"/>
</dbReference>
<gene>
    <name evidence="7" type="ORF">OHA22_27320</name>
</gene>
<dbReference type="PROSITE" id="PS50931">
    <property type="entry name" value="HTH_LYSR"/>
    <property type="match status" value="1"/>
</dbReference>
<evidence type="ECO:0000256" key="2">
    <source>
        <dbReference type="ARBA" id="ARBA00023015"/>
    </source>
</evidence>
<dbReference type="SUPFAM" id="SSF46785">
    <property type="entry name" value="Winged helix' DNA-binding domain"/>
    <property type="match status" value="1"/>
</dbReference>
<evidence type="ECO:0000256" key="3">
    <source>
        <dbReference type="ARBA" id="ARBA00023125"/>
    </source>
</evidence>
<evidence type="ECO:0000256" key="4">
    <source>
        <dbReference type="ARBA" id="ARBA00023163"/>
    </source>
</evidence>
<dbReference type="CDD" id="cd08414">
    <property type="entry name" value="PBP2_LTTR_aromatics_like"/>
    <property type="match status" value="1"/>
</dbReference>
<feature type="compositionally biased region" description="Basic and acidic residues" evidence="5">
    <location>
        <begin position="14"/>
        <end position="23"/>
    </location>
</feature>
<feature type="domain" description="HTH lysR-type" evidence="6">
    <location>
        <begin position="22"/>
        <end position="79"/>
    </location>
</feature>
<keyword evidence="4" id="KW-0804">Transcription</keyword>
<feature type="region of interest" description="Disordered" evidence="5">
    <location>
        <begin position="1"/>
        <end position="24"/>
    </location>
</feature>
<dbReference type="GO" id="GO:0003700">
    <property type="term" value="F:DNA-binding transcription factor activity"/>
    <property type="evidence" value="ECO:0007669"/>
    <property type="project" value="InterPro"/>
</dbReference>
<proteinExistence type="inferred from homology"/>
<dbReference type="PRINTS" id="PR00039">
    <property type="entry name" value="HTHLYSR"/>
</dbReference>
<dbReference type="GO" id="GO:0032993">
    <property type="term" value="C:protein-DNA complex"/>
    <property type="evidence" value="ECO:0007669"/>
    <property type="project" value="TreeGrafter"/>
</dbReference>
<dbReference type="FunFam" id="1.10.10.10:FF:000001">
    <property type="entry name" value="LysR family transcriptional regulator"/>
    <property type="match status" value="1"/>
</dbReference>
<name>A0AAU2A5X3_9ACTN</name>
<dbReference type="PANTHER" id="PTHR30346">
    <property type="entry name" value="TRANSCRIPTIONAL DUAL REGULATOR HCAR-RELATED"/>
    <property type="match status" value="1"/>
</dbReference>
<evidence type="ECO:0000256" key="5">
    <source>
        <dbReference type="SAM" id="MobiDB-lite"/>
    </source>
</evidence>
<dbReference type="PANTHER" id="PTHR30346:SF0">
    <property type="entry name" value="HCA OPERON TRANSCRIPTIONAL ACTIVATOR HCAR"/>
    <property type="match status" value="1"/>
</dbReference>
<evidence type="ECO:0000256" key="1">
    <source>
        <dbReference type="ARBA" id="ARBA00009437"/>
    </source>
</evidence>
<dbReference type="Gene3D" id="1.10.10.10">
    <property type="entry name" value="Winged helix-like DNA-binding domain superfamily/Winged helix DNA-binding domain"/>
    <property type="match status" value="1"/>
</dbReference>
<dbReference type="InterPro" id="IPR036390">
    <property type="entry name" value="WH_DNA-bd_sf"/>
</dbReference>